<evidence type="ECO:0000259" key="2">
    <source>
        <dbReference type="PROSITE" id="PS50003"/>
    </source>
</evidence>
<dbReference type="Pfam" id="PF00169">
    <property type="entry name" value="PH"/>
    <property type="match status" value="2"/>
</dbReference>
<dbReference type="PANTHER" id="PTHR14336:SF8">
    <property type="entry name" value="PROTEIN OPY1"/>
    <property type="match status" value="1"/>
</dbReference>
<dbReference type="AlphaFoldDB" id="A0AB34PU25"/>
<dbReference type="EMBL" id="AJIX01000028">
    <property type="protein sequence ID" value="KGR08645.1"/>
    <property type="molecule type" value="Genomic_DNA"/>
</dbReference>
<evidence type="ECO:0000256" key="1">
    <source>
        <dbReference type="SAM" id="MobiDB-lite"/>
    </source>
</evidence>
<gene>
    <name evidence="3" type="ORF">MG3_04204</name>
</gene>
<dbReference type="SUPFAM" id="SSF50729">
    <property type="entry name" value="PH domain-like"/>
    <property type="match status" value="2"/>
</dbReference>
<dbReference type="InterPro" id="IPR051707">
    <property type="entry name" value="PI-Interact_SigTrans_Reg"/>
</dbReference>
<organism evidence="3 4">
    <name type="scientific">Candida albicans P78048</name>
    <dbReference type="NCBI Taxonomy" id="1094989"/>
    <lineage>
        <taxon>Eukaryota</taxon>
        <taxon>Fungi</taxon>
        <taxon>Dikarya</taxon>
        <taxon>Ascomycota</taxon>
        <taxon>Saccharomycotina</taxon>
        <taxon>Pichiomycetes</taxon>
        <taxon>Debaryomycetaceae</taxon>
        <taxon>Candida/Lodderomyces clade</taxon>
        <taxon>Candida</taxon>
    </lineage>
</organism>
<dbReference type="Gene3D" id="2.30.29.30">
    <property type="entry name" value="Pleckstrin-homology domain (PH domain)/Phosphotyrosine-binding domain (PTB)"/>
    <property type="match status" value="2"/>
</dbReference>
<feature type="region of interest" description="Disordered" evidence="1">
    <location>
        <begin position="161"/>
        <end position="320"/>
    </location>
</feature>
<reference evidence="3 4" key="1">
    <citation type="submission" date="2013-12" db="EMBL/GenBank/DDBJ databases">
        <title>The Genome Sequence of Candida albicans P78048.</title>
        <authorList>
            <consortium name="The Broad Institute Genome Sequencing Platform"/>
            <consortium name="The Broad Institute Genome Sequencing Center for Infectious Disease"/>
            <person name="Cuomo C."/>
            <person name="Bennett R."/>
            <person name="Hirakawa M."/>
            <person name="Noverr M."/>
            <person name="Mitchell A."/>
            <person name="Young S.K."/>
            <person name="Zeng Q."/>
            <person name="Gargeya S."/>
            <person name="Fitzgerald M."/>
            <person name="Abouelleil A."/>
            <person name="Alvarado L."/>
            <person name="Berlin A.M."/>
            <person name="Chapman S.B."/>
            <person name="Dewar J."/>
            <person name="Goldberg J."/>
            <person name="Griggs A."/>
            <person name="Gujja S."/>
            <person name="Hansen M."/>
            <person name="Howarth C."/>
            <person name="Imamovic A."/>
            <person name="Larimer J."/>
            <person name="McCowan C."/>
            <person name="Murphy C."/>
            <person name="Pearson M."/>
            <person name="Priest M."/>
            <person name="Roberts A."/>
            <person name="Saif S."/>
            <person name="Shea T."/>
            <person name="Sykes S."/>
            <person name="Wortman J."/>
            <person name="Nusbaum C."/>
            <person name="Birren B."/>
        </authorList>
    </citation>
    <scope>NUCLEOTIDE SEQUENCE [LARGE SCALE GENOMIC DNA]</scope>
    <source>
        <strain evidence="3 4">P78048</strain>
    </source>
</reference>
<feature type="domain" description="PH" evidence="2">
    <location>
        <begin position="326"/>
        <end position="439"/>
    </location>
</feature>
<dbReference type="SMART" id="SM00233">
    <property type="entry name" value="PH"/>
    <property type="match status" value="2"/>
</dbReference>
<sequence length="449" mass="51800">MVDRLETTGPVTTTMTTTTIASPQPQPLQNSTIINASPKSDVNKIHSRTSTIDTSATSTFDNNKLLISTVLYKRSRHTRQWKKKWVVLRKCQLSYYKDSKEYKPLKVYHGEDLLSFSIIPDHTKNHFALYTSNKVLHFRAPDETTFHQWVDTLNEYFNSQENEDDDTQLLDQQQQEEEEEDEDSLNKEEPRVSDVDPSPEEDHGSQVSSPPANNQQTLPIHSIQNKQQAQVRRSTSLTDSINTSTEFSDCSSEAWSTIDSPITPSNAVNMNNGSSLFNTLDVPNEEDERRRIEPSVSSHPPQPPPPIESTKNKPQSSTPNTDLVESVIEQGYMTVLKKKYNRNLTKRVYLVLTNVNLKVYKTQEDYRTDSQQQQQQQSFELIYKNYPINDILDIIELDPMTSKYQWCLLIITPLKRIRFCCHDEEDMMKWFSALKAVVVTQKKKQKEIT</sequence>
<dbReference type="InterPro" id="IPR001849">
    <property type="entry name" value="PH_domain"/>
</dbReference>
<protein>
    <recommendedName>
        <fullName evidence="2">PH domain-containing protein</fullName>
    </recommendedName>
</protein>
<proteinExistence type="predicted"/>
<dbReference type="CDD" id="cd13298">
    <property type="entry name" value="PH1_PH_fungal"/>
    <property type="match status" value="1"/>
</dbReference>
<dbReference type="PANTHER" id="PTHR14336">
    <property type="entry name" value="TANDEM PH DOMAIN CONTAINING PROTEIN"/>
    <property type="match status" value="1"/>
</dbReference>
<accession>A0AB34PU25</accession>
<comment type="caution">
    <text evidence="3">The sequence shown here is derived from an EMBL/GenBank/DDBJ whole genome shotgun (WGS) entry which is preliminary data.</text>
</comment>
<dbReference type="PROSITE" id="PS50003">
    <property type="entry name" value="PH_DOMAIN"/>
    <property type="match status" value="2"/>
</dbReference>
<feature type="compositionally biased region" description="Acidic residues" evidence="1">
    <location>
        <begin position="161"/>
        <end position="183"/>
    </location>
</feature>
<feature type="domain" description="PH" evidence="2">
    <location>
        <begin position="64"/>
        <end position="158"/>
    </location>
</feature>
<name>A0AB34PU25_CANAX</name>
<feature type="compositionally biased region" description="Polar residues" evidence="1">
    <location>
        <begin position="205"/>
        <end position="278"/>
    </location>
</feature>
<evidence type="ECO:0000313" key="4">
    <source>
        <dbReference type="Proteomes" id="UP000030161"/>
    </source>
</evidence>
<evidence type="ECO:0000313" key="3">
    <source>
        <dbReference type="EMBL" id="KGR08645.1"/>
    </source>
</evidence>
<feature type="compositionally biased region" description="Basic and acidic residues" evidence="1">
    <location>
        <begin position="184"/>
        <end position="204"/>
    </location>
</feature>
<dbReference type="Proteomes" id="UP000030161">
    <property type="component" value="Unassembled WGS sequence"/>
</dbReference>
<dbReference type="CDD" id="cd13299">
    <property type="entry name" value="PH2_PH_fungal"/>
    <property type="match status" value="1"/>
</dbReference>
<dbReference type="InterPro" id="IPR011993">
    <property type="entry name" value="PH-like_dom_sf"/>
</dbReference>